<dbReference type="MEROPS" id="P02.007"/>
<dbReference type="InParanoid" id="A7RW06"/>
<dbReference type="KEGG" id="nve:5516353"/>
<dbReference type="Gene3D" id="2.60.220.50">
    <property type="match status" value="1"/>
</dbReference>
<feature type="transmembrane region" description="Helical" evidence="6">
    <location>
        <begin position="171"/>
        <end position="191"/>
    </location>
</feature>
<reference evidence="9 10" key="1">
    <citation type="journal article" date="2007" name="Science">
        <title>Sea anemone genome reveals ancestral eumetazoan gene repertoire and genomic organization.</title>
        <authorList>
            <person name="Putnam N.H."/>
            <person name="Srivastava M."/>
            <person name="Hellsten U."/>
            <person name="Dirks B."/>
            <person name="Chapman J."/>
            <person name="Salamov A."/>
            <person name="Terry A."/>
            <person name="Shapiro H."/>
            <person name="Lindquist E."/>
            <person name="Kapitonov V.V."/>
            <person name="Jurka J."/>
            <person name="Genikhovich G."/>
            <person name="Grigoriev I.V."/>
            <person name="Lucas S.M."/>
            <person name="Steele R.E."/>
            <person name="Finnerty J.R."/>
            <person name="Technau U."/>
            <person name="Martindale M.Q."/>
            <person name="Rokhsar D.S."/>
        </authorList>
    </citation>
    <scope>NUCLEOTIDE SEQUENCE [LARGE SCALE GENOMIC DNA]</scope>
    <source>
        <strain evidence="10">CH2 X CH6</strain>
    </source>
</reference>
<name>A7RW06_NEMVE</name>
<dbReference type="InterPro" id="IPR000832">
    <property type="entry name" value="GPCR_2_secretin-like"/>
</dbReference>
<evidence type="ECO:0000256" key="3">
    <source>
        <dbReference type="ARBA" id="ARBA00022989"/>
    </source>
</evidence>
<dbReference type="GO" id="GO:0007166">
    <property type="term" value="P:cell surface receptor signaling pathway"/>
    <property type="evidence" value="ECO:0007669"/>
    <property type="project" value="InterPro"/>
</dbReference>
<dbReference type="InterPro" id="IPR046338">
    <property type="entry name" value="GAIN_dom_sf"/>
</dbReference>
<evidence type="ECO:0000259" key="7">
    <source>
        <dbReference type="PROSITE" id="PS50221"/>
    </source>
</evidence>
<dbReference type="AlphaFoldDB" id="A7RW06"/>
<dbReference type="FunFam" id="1.20.1070.10:FF:001289">
    <property type="entry name" value="Predicted protein"/>
    <property type="match status" value="1"/>
</dbReference>
<dbReference type="eggNOG" id="KOG4193">
    <property type="taxonomic scope" value="Eukaryota"/>
</dbReference>
<evidence type="ECO:0000256" key="5">
    <source>
        <dbReference type="ARBA" id="ARBA00023157"/>
    </source>
</evidence>
<feature type="transmembrane region" description="Helical" evidence="6">
    <location>
        <begin position="61"/>
        <end position="85"/>
    </location>
</feature>
<dbReference type="GO" id="GO:0004930">
    <property type="term" value="F:G protein-coupled receptor activity"/>
    <property type="evidence" value="ECO:0007669"/>
    <property type="project" value="InterPro"/>
</dbReference>
<dbReference type="PROSITE" id="PS50261">
    <property type="entry name" value="G_PROTEIN_RECEP_F2_4"/>
    <property type="match status" value="1"/>
</dbReference>
<dbReference type="STRING" id="45351.A7RW06"/>
<keyword evidence="10" id="KW-1185">Reference proteome</keyword>
<dbReference type="SMART" id="SM00303">
    <property type="entry name" value="GPS"/>
    <property type="match status" value="1"/>
</dbReference>
<dbReference type="Pfam" id="PF01825">
    <property type="entry name" value="GPS"/>
    <property type="match status" value="1"/>
</dbReference>
<dbReference type="Gene3D" id="1.20.1070.10">
    <property type="entry name" value="Rhodopsin 7-helix transmembrane proteins"/>
    <property type="match status" value="1"/>
</dbReference>
<dbReference type="PANTHER" id="PTHR12011:SF471">
    <property type="entry name" value="G-PROTEIN COUPLED RECEPTORS FAMILY 2 PROFILE 2 DOMAIN-CONTAINING PROTEIN"/>
    <property type="match status" value="1"/>
</dbReference>
<dbReference type="PRINTS" id="PR00249">
    <property type="entry name" value="GPCRSECRETIN"/>
</dbReference>
<feature type="non-terminal residue" evidence="9">
    <location>
        <position position="223"/>
    </location>
</feature>
<evidence type="ECO:0000256" key="6">
    <source>
        <dbReference type="SAM" id="Phobius"/>
    </source>
</evidence>
<keyword evidence="5" id="KW-1015">Disulfide bond</keyword>
<dbReference type="PhylomeDB" id="A7RW06"/>
<organism evidence="9 10">
    <name type="scientific">Nematostella vectensis</name>
    <name type="common">Starlet sea anemone</name>
    <dbReference type="NCBI Taxonomy" id="45351"/>
    <lineage>
        <taxon>Eukaryota</taxon>
        <taxon>Metazoa</taxon>
        <taxon>Cnidaria</taxon>
        <taxon>Anthozoa</taxon>
        <taxon>Hexacorallia</taxon>
        <taxon>Actiniaria</taxon>
        <taxon>Edwardsiidae</taxon>
        <taxon>Nematostella</taxon>
    </lineage>
</organism>
<dbReference type="PROSITE" id="PS50221">
    <property type="entry name" value="GAIN_B"/>
    <property type="match status" value="1"/>
</dbReference>
<dbReference type="Pfam" id="PF00002">
    <property type="entry name" value="7tm_2"/>
    <property type="match status" value="1"/>
</dbReference>
<dbReference type="EMBL" id="DS469545">
    <property type="protein sequence ID" value="EDO44368.1"/>
    <property type="molecule type" value="Genomic_DNA"/>
</dbReference>
<dbReference type="InterPro" id="IPR057244">
    <property type="entry name" value="GAIN_B"/>
</dbReference>
<evidence type="ECO:0000256" key="4">
    <source>
        <dbReference type="ARBA" id="ARBA00023136"/>
    </source>
</evidence>
<evidence type="ECO:0000259" key="8">
    <source>
        <dbReference type="PROSITE" id="PS50261"/>
    </source>
</evidence>
<accession>A7RW06</accession>
<dbReference type="FunFam" id="2.60.220.50:FF:000065">
    <property type="entry name" value="Predicted protein"/>
    <property type="match status" value="1"/>
</dbReference>
<comment type="subcellular location">
    <subcellularLocation>
        <location evidence="1">Membrane</location>
        <topology evidence="1">Multi-pass membrane protein</topology>
    </subcellularLocation>
</comment>
<feature type="transmembrane region" description="Helical" evidence="6">
    <location>
        <begin position="97"/>
        <end position="115"/>
    </location>
</feature>
<protein>
    <submittedName>
        <fullName evidence="9">Uncharacterized protein</fullName>
    </submittedName>
</protein>
<evidence type="ECO:0000256" key="2">
    <source>
        <dbReference type="ARBA" id="ARBA00022692"/>
    </source>
</evidence>
<evidence type="ECO:0000256" key="1">
    <source>
        <dbReference type="ARBA" id="ARBA00004141"/>
    </source>
</evidence>
<feature type="non-terminal residue" evidence="9">
    <location>
        <position position="1"/>
    </location>
</feature>
<dbReference type="GO" id="GO:0016020">
    <property type="term" value="C:membrane"/>
    <property type="evidence" value="ECO:0007669"/>
    <property type="project" value="UniProtKB-SubCell"/>
</dbReference>
<keyword evidence="4 6" id="KW-0472">Membrane</keyword>
<keyword evidence="2 6" id="KW-0812">Transmembrane</keyword>
<dbReference type="PANTHER" id="PTHR12011">
    <property type="entry name" value="ADHESION G-PROTEIN COUPLED RECEPTOR"/>
    <property type="match status" value="1"/>
</dbReference>
<keyword evidence="3 6" id="KW-1133">Transmembrane helix</keyword>
<feature type="domain" description="GAIN-B" evidence="7">
    <location>
        <begin position="1"/>
        <end position="51"/>
    </location>
</feature>
<gene>
    <name evidence="9" type="ORF">NEMVEDRAFT_v1g25584</name>
</gene>
<proteinExistence type="predicted"/>
<dbReference type="Proteomes" id="UP000001593">
    <property type="component" value="Unassembled WGS sequence"/>
</dbReference>
<evidence type="ECO:0000313" key="10">
    <source>
        <dbReference type="Proteomes" id="UP000001593"/>
    </source>
</evidence>
<dbReference type="InterPro" id="IPR000203">
    <property type="entry name" value="GPS"/>
</dbReference>
<evidence type="ECO:0000313" key="9">
    <source>
        <dbReference type="EMBL" id="EDO44368.1"/>
    </source>
</evidence>
<dbReference type="HOGENOM" id="CLU_002753_3_4_1"/>
<feature type="transmembrane region" description="Helical" evidence="6">
    <location>
        <begin position="135"/>
        <end position="159"/>
    </location>
</feature>
<dbReference type="InterPro" id="IPR017981">
    <property type="entry name" value="GPCR_2-like_7TM"/>
</dbReference>
<dbReference type="OMA" id="THTICKC"/>
<feature type="domain" description="G-protein coupled receptors family 2 profile 2" evidence="8">
    <location>
        <begin position="63"/>
        <end position="223"/>
    </location>
</feature>
<sequence>KCNQISFLVTRLPGFWSNKGCYVNGTNSTHTICKCYHLTGFAILMNVKGDMDAILKGDHRLALSLITYIGIVLSVVTLCIALLTFITFRFLKSSRTFLHKNLSISLILAQLLFLFGVNKTEIKLVCQIIAALLHYLWLASFAWMALEGVMLYLMLVKVFGTKTITNKKRAVFLTFGWGLPAVVVGVSAGIFPQGYSTQYYCWLSMERGFIWSFVGPALGVIAV</sequence>